<dbReference type="InterPro" id="IPR007055">
    <property type="entry name" value="BON_dom"/>
</dbReference>
<evidence type="ECO:0000313" key="4">
    <source>
        <dbReference type="Proteomes" id="UP000001692"/>
    </source>
</evidence>
<name>B3RAP9_CUPTR</name>
<dbReference type="PROSITE" id="PS50914">
    <property type="entry name" value="BON"/>
    <property type="match status" value="1"/>
</dbReference>
<dbReference type="EMBL" id="CU633750">
    <property type="protein sequence ID" value="CAQ71974.1"/>
    <property type="molecule type" value="Genomic_DNA"/>
</dbReference>
<keyword evidence="4" id="KW-1185">Reference proteome</keyword>
<feature type="compositionally biased region" description="Basic and acidic residues" evidence="1">
    <location>
        <begin position="86"/>
        <end position="96"/>
    </location>
</feature>
<evidence type="ECO:0000256" key="1">
    <source>
        <dbReference type="SAM" id="MobiDB-lite"/>
    </source>
</evidence>
<evidence type="ECO:0000313" key="3">
    <source>
        <dbReference type="EMBL" id="CAQ71974.1"/>
    </source>
</evidence>
<gene>
    <name evidence="3" type="ordered locus">RALTA_B1376</name>
</gene>
<feature type="compositionally biased region" description="Basic and acidic residues" evidence="1">
    <location>
        <begin position="1"/>
        <end position="17"/>
    </location>
</feature>
<dbReference type="PANTHER" id="PTHR34606">
    <property type="entry name" value="BON DOMAIN-CONTAINING PROTEIN"/>
    <property type="match status" value="1"/>
</dbReference>
<dbReference type="AlphaFoldDB" id="B3RAP9"/>
<dbReference type="BioCyc" id="CTAI977880:RALTA_RS22250-MONOMER"/>
<feature type="region of interest" description="Disordered" evidence="1">
    <location>
        <begin position="79"/>
        <end position="158"/>
    </location>
</feature>
<dbReference type="eggNOG" id="COG2823">
    <property type="taxonomic scope" value="Bacteria"/>
</dbReference>
<dbReference type="Proteomes" id="UP000001692">
    <property type="component" value="Chromosome 2"/>
</dbReference>
<proteinExistence type="predicted"/>
<dbReference type="KEGG" id="cti:RALTA_B1376"/>
<protein>
    <recommendedName>
        <fullName evidence="2">BON domain-containing protein</fullName>
    </recommendedName>
</protein>
<sequence length="232" mass="26872">MKYRDRDDDYLRRRPDHQYGSNDQGYSGIPAQARNRRQRNLTAGRYGNTAERLPRDETRPFEAGEAGWYGREVESWRRGPATEPWDESRYEEEWSRRRVPGPVSGRDPRVPYGEERWAGRGDWYGRPAGAPDDSADDWDAPARRGYGRSGPKNYRRGDDRIHDEVCDRLAHAQELDVSEVTVRVQDGLVTLEGHVGDRRSKYDIEEIAERVFGVQDVINHIRVRPYGILASE</sequence>
<evidence type="ECO:0000259" key="2">
    <source>
        <dbReference type="PROSITE" id="PS50914"/>
    </source>
</evidence>
<accession>B3RAP9</accession>
<dbReference type="Pfam" id="PF04972">
    <property type="entry name" value="BON"/>
    <property type="match status" value="1"/>
</dbReference>
<dbReference type="PANTHER" id="PTHR34606:SF15">
    <property type="entry name" value="BON DOMAIN-CONTAINING PROTEIN"/>
    <property type="match status" value="1"/>
</dbReference>
<dbReference type="Gene3D" id="3.30.1340.30">
    <property type="match status" value="1"/>
</dbReference>
<dbReference type="InterPro" id="IPR051686">
    <property type="entry name" value="Lipoprotein_DolP"/>
</dbReference>
<organism evidence="3 4">
    <name type="scientific">Cupriavidus taiwanensis (strain DSM 17343 / BCRC 17206 / CCUG 44338 / CIP 107171 / LMG 19424 / R1)</name>
    <name type="common">Ralstonia taiwanensis (strain LMG 19424)</name>
    <dbReference type="NCBI Taxonomy" id="977880"/>
    <lineage>
        <taxon>Bacteria</taxon>
        <taxon>Pseudomonadati</taxon>
        <taxon>Pseudomonadota</taxon>
        <taxon>Betaproteobacteria</taxon>
        <taxon>Burkholderiales</taxon>
        <taxon>Burkholderiaceae</taxon>
        <taxon>Cupriavidus</taxon>
    </lineage>
</organism>
<feature type="compositionally biased region" description="Basic and acidic residues" evidence="1">
    <location>
        <begin position="106"/>
        <end position="119"/>
    </location>
</feature>
<feature type="compositionally biased region" description="Basic and acidic residues" evidence="1">
    <location>
        <begin position="52"/>
        <end position="61"/>
    </location>
</feature>
<feature type="region of interest" description="Disordered" evidence="1">
    <location>
        <begin position="1"/>
        <end position="61"/>
    </location>
</feature>
<reference evidence="3 4" key="1">
    <citation type="journal article" date="2008" name="Genome Res.">
        <title>Genome sequence of the beta-rhizobium Cupriavidus taiwanensis and comparative genomics of rhizobia.</title>
        <authorList>
            <person name="Amadou C."/>
            <person name="Pascal G."/>
            <person name="Mangenot S."/>
            <person name="Glew M."/>
            <person name="Bontemps C."/>
            <person name="Capela D."/>
            <person name="Carrere S."/>
            <person name="Cruveiller S."/>
            <person name="Dossat C."/>
            <person name="Lajus A."/>
            <person name="Marchetti M."/>
            <person name="Poinsot V."/>
            <person name="Rouy Z."/>
            <person name="Servin B."/>
            <person name="Saad M."/>
            <person name="Schenowitz C."/>
            <person name="Barbe V."/>
            <person name="Batut J."/>
            <person name="Medigue C."/>
            <person name="Masson-Boivin C."/>
        </authorList>
    </citation>
    <scope>NUCLEOTIDE SEQUENCE [LARGE SCALE GENOMIC DNA]</scope>
    <source>
        <strain evidence="4">DSM 17343 / BCRC 17206 / CCUG 44338 / CIP 107171 / LMG 19424 / R1</strain>
    </source>
</reference>
<dbReference type="GeneID" id="29765906"/>
<feature type="domain" description="BON" evidence="2">
    <location>
        <begin position="157"/>
        <end position="225"/>
    </location>
</feature>
<dbReference type="HOGENOM" id="CLU_1102108_0_0_4"/>
<dbReference type="RefSeq" id="WP_012356192.1">
    <property type="nucleotide sequence ID" value="NC_010530.1"/>
</dbReference>